<reference evidence="2 3" key="1">
    <citation type="submission" date="2024-07" db="EMBL/GenBank/DDBJ databases">
        <authorList>
            <person name="Hebao G."/>
        </authorList>
    </citation>
    <scope>NUCLEOTIDE SEQUENCE [LARGE SCALE GENOMIC DNA]</scope>
    <source>
        <strain evidence="2 3">ACCC 02193</strain>
    </source>
</reference>
<comment type="caution">
    <text evidence="2">The sequence shown here is derived from an EMBL/GenBank/DDBJ whole genome shotgun (WGS) entry which is preliminary data.</text>
</comment>
<dbReference type="InterPro" id="IPR025285">
    <property type="entry name" value="DUF4145"/>
</dbReference>
<accession>A0ABV4EEI4</accession>
<feature type="domain" description="DUF4145" evidence="1">
    <location>
        <begin position="133"/>
        <end position="213"/>
    </location>
</feature>
<dbReference type="Proteomes" id="UP001565243">
    <property type="component" value="Unassembled WGS sequence"/>
</dbReference>
<evidence type="ECO:0000259" key="1">
    <source>
        <dbReference type="Pfam" id="PF13643"/>
    </source>
</evidence>
<evidence type="ECO:0000313" key="2">
    <source>
        <dbReference type="EMBL" id="MEY8773174.1"/>
    </source>
</evidence>
<keyword evidence="3" id="KW-1185">Reference proteome</keyword>
<sequence length="247" mass="27565">MPGPFPYESFTSDRLPAWRCPACLNASLVLVPGSFTTRDTADSLRHRGEDWYTEEDDREVFCCMLECSRADCRESVSVAGTGRGMIDFDEQMRKTGWYTLYRAITFVPPLPLFRLPDACPEDVKNQLETIAALIPVSLNAAVNALRVTLELLLDELSVARLTDGERPKIIPLATRIRDSEATLGEHFAAFDALKDLGNHGSHTNGRIRRSHVEGACLILDELIQQLFALRPDHAKMVATLKATYGKK</sequence>
<dbReference type="EMBL" id="JBGFFX010000019">
    <property type="protein sequence ID" value="MEY8773174.1"/>
    <property type="molecule type" value="Genomic_DNA"/>
</dbReference>
<dbReference type="Pfam" id="PF13643">
    <property type="entry name" value="DUF4145"/>
    <property type="match status" value="1"/>
</dbReference>
<dbReference type="RefSeq" id="WP_369896797.1">
    <property type="nucleotide sequence ID" value="NZ_JBGFFX010000019.1"/>
</dbReference>
<evidence type="ECO:0000313" key="3">
    <source>
        <dbReference type="Proteomes" id="UP001565243"/>
    </source>
</evidence>
<name>A0ABV4EEI4_9GAMM</name>
<organism evidence="2 3">
    <name type="scientific">Erwinia aeris</name>
    <dbReference type="NCBI Taxonomy" id="3239803"/>
    <lineage>
        <taxon>Bacteria</taxon>
        <taxon>Pseudomonadati</taxon>
        <taxon>Pseudomonadota</taxon>
        <taxon>Gammaproteobacteria</taxon>
        <taxon>Enterobacterales</taxon>
        <taxon>Erwiniaceae</taxon>
        <taxon>Erwinia</taxon>
    </lineage>
</organism>
<gene>
    <name evidence="2" type="ORF">AB6T85_22480</name>
</gene>
<protein>
    <submittedName>
        <fullName evidence="2">DUF4145 domain-containing protein</fullName>
    </submittedName>
</protein>
<proteinExistence type="predicted"/>